<feature type="region of interest" description="Disordered" evidence="1">
    <location>
        <begin position="192"/>
        <end position="246"/>
    </location>
</feature>
<reference evidence="2 3" key="1">
    <citation type="submission" date="2016-06" db="EMBL/GenBank/DDBJ databases">
        <authorList>
            <consortium name="Pathogen Informatics"/>
        </authorList>
    </citation>
    <scope>NUCLEOTIDE SEQUENCE [LARGE SCALE GENOMIC DNA]</scope>
    <source>
        <strain evidence="2">PmlGA01</strain>
    </source>
</reference>
<evidence type="ECO:0000256" key="1">
    <source>
        <dbReference type="SAM" id="MobiDB-lite"/>
    </source>
</evidence>
<organism evidence="2 3">
    <name type="scientific">Plasmodium malariae</name>
    <dbReference type="NCBI Taxonomy" id="5858"/>
    <lineage>
        <taxon>Eukaryota</taxon>
        <taxon>Sar</taxon>
        <taxon>Alveolata</taxon>
        <taxon>Apicomplexa</taxon>
        <taxon>Aconoidasida</taxon>
        <taxon>Haemosporida</taxon>
        <taxon>Plasmodiidae</taxon>
        <taxon>Plasmodium</taxon>
        <taxon>Plasmodium (Plasmodium)</taxon>
    </lineage>
</organism>
<dbReference type="VEuPathDB" id="PlasmoDB:PmUG01_03025000"/>
<dbReference type="Proteomes" id="UP000219799">
    <property type="component" value="Chromosome 3"/>
</dbReference>
<feature type="compositionally biased region" description="Basic and acidic residues" evidence="1">
    <location>
        <begin position="362"/>
        <end position="372"/>
    </location>
</feature>
<sequence>MYTNEMKNIPKETYKENKNGRVFHNHPGELKKMKSSIMKKLLKIKEQHTKINPLILKKSISKEYILNIRGNINSDTNEQTTGILNKNDKPYITKTINKVDTVDCTQRTITSNEARSTFKTGEEKLSKHALVNNEAEIEAETEAEIEAEIEAETTVNPLQVAEDPKKGPHSKVTDYFSGLLNALNLGIPKKVDEESDESVNHNAKQLQGEEVEVSEEEFKFPREEGNEPVKGKKESTKRESNLENKEKNITRSEEKCRVLIKKSNCDDTDENGMKLKTLRMLRTTNSSKYFTNNNLKGYSLKKELMKVKKYVDDGNKVQAKSPVHVVRDSRIEIYLNGEEKEFEEKYASRSPQGSISGYSSRSSREYSNEELNKAVNKVPNERIHKVPYDVPDDEQDEALNIMIKYSNFSKAKNKLPFLQKPLLNKFIKCKHRGILQKVLESDLSDINSSRMAAEEIAKHKNASIHINLKRKASLSSLKIKPIYKV</sequence>
<accession>A0A1C3KA65</accession>
<dbReference type="AlphaFoldDB" id="A0A1C3KA65"/>
<protein>
    <submittedName>
        <fullName evidence="2">Uncharacterized protein</fullName>
    </submittedName>
</protein>
<feature type="region of interest" description="Disordered" evidence="1">
    <location>
        <begin position="345"/>
        <end position="373"/>
    </location>
</feature>
<feature type="compositionally biased region" description="Basic and acidic residues" evidence="1">
    <location>
        <begin position="216"/>
        <end position="246"/>
    </location>
</feature>
<evidence type="ECO:0000313" key="2">
    <source>
        <dbReference type="EMBL" id="SBT70432.1"/>
    </source>
</evidence>
<evidence type="ECO:0000313" key="3">
    <source>
        <dbReference type="Proteomes" id="UP000219799"/>
    </source>
</evidence>
<dbReference type="EMBL" id="LT594491">
    <property type="protein sequence ID" value="SBT70432.1"/>
    <property type="molecule type" value="Genomic_DNA"/>
</dbReference>
<feature type="compositionally biased region" description="Low complexity" evidence="1">
    <location>
        <begin position="348"/>
        <end position="361"/>
    </location>
</feature>
<name>A0A1C3KA65_PLAMA</name>
<gene>
    <name evidence="2" type="primary">PmlGA01_030016700</name>
    <name evidence="2" type="ORF">PMLGA01_030016700</name>
</gene>
<proteinExistence type="predicted"/>